<dbReference type="HAMAP" id="MF_01384">
    <property type="entry name" value="UreD"/>
    <property type="match status" value="1"/>
</dbReference>
<protein>
    <recommendedName>
        <fullName evidence="3">Urease accessory protein UreD</fullName>
    </recommendedName>
</protein>
<sequence length="256" mass="26957">MVSAKAARGGSTIGELRQSGAMKLLFPRPDPALLQAIVINSAGGITGGDSFALTARAEAQAALSLTTQAAERAYRAQPGQVAALRNTLTVDSGATLHWLPQETILYDGCALRRHLTVDLAQDASLLLVEPLVFGRAAMGETLRHAYFRDRIEVNRAGQPLFHDAMTLSGDVTAHLAAPHIAAEAGALATLIYVAPDAEARLPRLRAQLPDSAGASLIGPDLLVARILAADSFDLRQSLVPILGALSGDTLPRSWMT</sequence>
<dbReference type="OrthoDB" id="9798842at2"/>
<comment type="subunit">
    <text evidence="3">UreD, UreF and UreG form a complex that acts as a GTP-hydrolysis-dependent molecular chaperone, activating the urease apoprotein by helping to assemble the nickel containing metallocenter of UreC. The UreE protein probably delivers the nickel.</text>
</comment>
<accession>A0A1M7K809</accession>
<gene>
    <name evidence="3" type="primary">ureD</name>
    <name evidence="4" type="ORF">SAMN05444398_12530</name>
</gene>
<dbReference type="STRING" id="337701.SAMN05444398_12530"/>
<dbReference type="GO" id="GO:0016151">
    <property type="term" value="F:nickel cation binding"/>
    <property type="evidence" value="ECO:0007669"/>
    <property type="project" value="UniProtKB-UniRule"/>
</dbReference>
<organism evidence="4 5">
    <name type="scientific">Roseovarius pacificus</name>
    <dbReference type="NCBI Taxonomy" id="337701"/>
    <lineage>
        <taxon>Bacteria</taxon>
        <taxon>Pseudomonadati</taxon>
        <taxon>Pseudomonadota</taxon>
        <taxon>Alphaproteobacteria</taxon>
        <taxon>Rhodobacterales</taxon>
        <taxon>Roseobacteraceae</taxon>
        <taxon>Roseovarius</taxon>
    </lineage>
</organism>
<dbReference type="RefSeq" id="WP_073037935.1">
    <property type="nucleotide sequence ID" value="NZ_BMLR01000024.1"/>
</dbReference>
<dbReference type="AlphaFoldDB" id="A0A1M7K809"/>
<dbReference type="PANTHER" id="PTHR33643">
    <property type="entry name" value="UREASE ACCESSORY PROTEIN D"/>
    <property type="match status" value="1"/>
</dbReference>
<dbReference type="Pfam" id="PF01774">
    <property type="entry name" value="UreD"/>
    <property type="match status" value="1"/>
</dbReference>
<evidence type="ECO:0000256" key="1">
    <source>
        <dbReference type="ARBA" id="ARBA00007177"/>
    </source>
</evidence>
<dbReference type="EMBL" id="FRBR01000025">
    <property type="protein sequence ID" value="SHM61432.1"/>
    <property type="molecule type" value="Genomic_DNA"/>
</dbReference>
<dbReference type="GO" id="GO:0005737">
    <property type="term" value="C:cytoplasm"/>
    <property type="evidence" value="ECO:0007669"/>
    <property type="project" value="UniProtKB-SubCell"/>
</dbReference>
<proteinExistence type="inferred from homology"/>
<comment type="subcellular location">
    <subcellularLocation>
        <location evidence="3">Cytoplasm</location>
    </subcellularLocation>
</comment>
<evidence type="ECO:0000256" key="3">
    <source>
        <dbReference type="HAMAP-Rule" id="MF_01384"/>
    </source>
</evidence>
<keyword evidence="2 3" id="KW-0143">Chaperone</keyword>
<keyword evidence="3" id="KW-0963">Cytoplasm</keyword>
<dbReference type="InterPro" id="IPR002669">
    <property type="entry name" value="UreD"/>
</dbReference>
<name>A0A1M7K809_9RHOB</name>
<keyword evidence="3" id="KW-0996">Nickel insertion</keyword>
<reference evidence="4 5" key="1">
    <citation type="submission" date="2016-11" db="EMBL/GenBank/DDBJ databases">
        <authorList>
            <person name="Jaros S."/>
            <person name="Januszkiewicz K."/>
            <person name="Wedrychowicz H."/>
        </authorList>
    </citation>
    <scope>NUCLEOTIDE SEQUENCE [LARGE SCALE GENOMIC DNA]</scope>
    <source>
        <strain evidence="4 5">DSM 29589</strain>
    </source>
</reference>
<evidence type="ECO:0000256" key="2">
    <source>
        <dbReference type="ARBA" id="ARBA00023186"/>
    </source>
</evidence>
<dbReference type="Proteomes" id="UP000183974">
    <property type="component" value="Unassembled WGS sequence"/>
</dbReference>
<comment type="similarity">
    <text evidence="1 3">Belongs to the UreD family.</text>
</comment>
<keyword evidence="5" id="KW-1185">Reference proteome</keyword>
<evidence type="ECO:0000313" key="5">
    <source>
        <dbReference type="Proteomes" id="UP000183974"/>
    </source>
</evidence>
<dbReference type="PANTHER" id="PTHR33643:SF1">
    <property type="entry name" value="UREASE ACCESSORY PROTEIN D"/>
    <property type="match status" value="1"/>
</dbReference>
<comment type="function">
    <text evidence="3">Required for maturation of urease via the functional incorporation of the urease nickel metallocenter.</text>
</comment>
<evidence type="ECO:0000313" key="4">
    <source>
        <dbReference type="EMBL" id="SHM61432.1"/>
    </source>
</evidence>